<accession>A0ABR7NQK3</accession>
<evidence type="ECO:0000313" key="3">
    <source>
        <dbReference type="Proteomes" id="UP000647491"/>
    </source>
</evidence>
<dbReference type="PANTHER" id="PTHR42842">
    <property type="entry name" value="FAD/NAD(P)-BINDING OXIDOREDUCTASE"/>
    <property type="match status" value="1"/>
</dbReference>
<organism evidence="2 3">
    <name type="scientific">Enterocloster hominis</name>
    <name type="common">ex Liu et al. 2021</name>
    <dbReference type="NCBI Taxonomy" id="2763663"/>
    <lineage>
        <taxon>Bacteria</taxon>
        <taxon>Bacillati</taxon>
        <taxon>Bacillota</taxon>
        <taxon>Clostridia</taxon>
        <taxon>Lachnospirales</taxon>
        <taxon>Lachnospiraceae</taxon>
        <taxon>Enterocloster</taxon>
    </lineage>
</organism>
<keyword evidence="3" id="KW-1185">Reference proteome</keyword>
<sequence length="534" mass="57913">MIRINQLALEVGHGPGAIKKKAARLLKVPETSIRRVDVVRRSIDARKKDRILYSYIVDVKLAEKKKEETAVKKADSRNIQIETEARYRYPAHGKEVLKDRPVIIGAGPAGLFAALALAENGFAPLLLEQGDPVEVRAEKVEAFWRNGDDSLDLHSNVQFGEGGAGTFSDGKLNTLVKDVSGRNGKVLETFVEAGADGSILYDSRPHIGTDVLREVVKNIRKRIQDAGGEVRFGCRVEQVLMEDGRTGGVLLAGGERIQSRTVVLAVGHSARALFSSLWEQKVLMEPKAFAVGLRVQHPQKMINLSQYGREDAGELGAAPYKVTASTKSGRGVYSFCMCPGGYVVNASSEKGRLAVNGMSNFRRDGENANSAIIVSVTPGDFPVPGALGGVEFQRRLEEKAFLLGNGRIPVQLYGDFKEDRRSEALGDVAPQFCGGYALSNLRELMPEALNTAFIEGMEQFGKKIRGFDRSDALLAGIESRTSSPLKIIRDENLESSVKGLYPCGEGAGYAGGITSAAMDGLKVAEEIIRRYCPA</sequence>
<reference evidence="2 3" key="1">
    <citation type="submission" date="2020-08" db="EMBL/GenBank/DDBJ databases">
        <title>Genome public.</title>
        <authorList>
            <person name="Liu C."/>
            <person name="Sun Q."/>
        </authorList>
    </citation>
    <scope>NUCLEOTIDE SEQUENCE [LARGE SCALE GENOMIC DNA]</scope>
    <source>
        <strain evidence="2 3">BX10</strain>
    </source>
</reference>
<dbReference type="EMBL" id="JACRTJ010000009">
    <property type="protein sequence ID" value="MBC8598387.1"/>
    <property type="molecule type" value="Genomic_DNA"/>
</dbReference>
<dbReference type="PANTHER" id="PTHR42842:SF3">
    <property type="entry name" value="FAD_NAD(P)-BINDING OXIDOREDUCTASE FAMILY PROTEIN"/>
    <property type="match status" value="1"/>
</dbReference>
<dbReference type="Proteomes" id="UP000647491">
    <property type="component" value="Unassembled WGS sequence"/>
</dbReference>
<name>A0ABR7NQK3_9FIRM</name>
<dbReference type="Gene3D" id="3.50.50.60">
    <property type="entry name" value="FAD/NAD(P)-binding domain"/>
    <property type="match status" value="2"/>
</dbReference>
<comment type="caution">
    <text evidence="2">The sequence shown here is derived from an EMBL/GenBank/DDBJ whole genome shotgun (WGS) entry which is preliminary data.</text>
</comment>
<gene>
    <name evidence="2" type="ORF">H8708_03935</name>
</gene>
<dbReference type="PRINTS" id="PR00368">
    <property type="entry name" value="FADPNR"/>
</dbReference>
<dbReference type="Gene3D" id="3.30.70.2700">
    <property type="match status" value="1"/>
</dbReference>
<evidence type="ECO:0000313" key="2">
    <source>
        <dbReference type="EMBL" id="MBC8598387.1"/>
    </source>
</evidence>
<evidence type="ECO:0000259" key="1">
    <source>
        <dbReference type="Pfam" id="PF21688"/>
    </source>
</evidence>
<proteinExistence type="predicted"/>
<dbReference type="Pfam" id="PF13450">
    <property type="entry name" value="NAD_binding_8"/>
    <property type="match status" value="1"/>
</dbReference>
<protein>
    <submittedName>
        <fullName evidence="2">FAD-binding protein</fullName>
    </submittedName>
</protein>
<dbReference type="PIRSF" id="PIRSF038984">
    <property type="entry name" value="FAD_binding_protein"/>
    <property type="match status" value="1"/>
</dbReference>
<dbReference type="Pfam" id="PF21688">
    <property type="entry name" value="FAD-depend_C"/>
    <property type="match status" value="1"/>
</dbReference>
<feature type="domain" description="FAD-dependent protein C-terminal" evidence="1">
    <location>
        <begin position="288"/>
        <end position="481"/>
    </location>
</feature>
<dbReference type="RefSeq" id="WP_262427030.1">
    <property type="nucleotide sequence ID" value="NZ_JACRTJ010000009.1"/>
</dbReference>
<dbReference type="InterPro" id="IPR028348">
    <property type="entry name" value="FAD-binding_protein"/>
</dbReference>
<dbReference type="SUPFAM" id="SSF51905">
    <property type="entry name" value="FAD/NAD(P)-binding domain"/>
    <property type="match status" value="1"/>
</dbReference>
<dbReference type="InterPro" id="IPR049516">
    <property type="entry name" value="FAD-depend_C"/>
</dbReference>
<dbReference type="InterPro" id="IPR036188">
    <property type="entry name" value="FAD/NAD-bd_sf"/>
</dbReference>